<organism evidence="5 6">
    <name type="scientific">Sulfurovum indicum</name>
    <dbReference type="NCBI Taxonomy" id="2779528"/>
    <lineage>
        <taxon>Bacteria</taxon>
        <taxon>Pseudomonadati</taxon>
        <taxon>Campylobacterota</taxon>
        <taxon>Epsilonproteobacteria</taxon>
        <taxon>Campylobacterales</taxon>
        <taxon>Sulfurovaceae</taxon>
        <taxon>Sulfurovum</taxon>
    </lineage>
</organism>
<evidence type="ECO:0000256" key="1">
    <source>
        <dbReference type="ARBA" id="ARBA00001933"/>
    </source>
</evidence>
<dbReference type="InterPro" id="IPR015421">
    <property type="entry name" value="PyrdxlP-dep_Trfase_major"/>
</dbReference>
<accession>A0A7M1S2N6</accession>
<feature type="domain" description="Aminotransferase class I/classII large" evidence="4">
    <location>
        <begin position="34"/>
        <end position="397"/>
    </location>
</feature>
<proteinExistence type="predicted"/>
<keyword evidence="2 5" id="KW-0032">Aminotransferase</keyword>
<dbReference type="Proteomes" id="UP000595074">
    <property type="component" value="Chromosome"/>
</dbReference>
<reference evidence="5 6" key="1">
    <citation type="submission" date="2020-10" db="EMBL/GenBank/DDBJ databases">
        <title>The genome of sulfurovum sp.</title>
        <authorList>
            <person name="Xie S."/>
            <person name="Shao Z."/>
            <person name="Jiang L."/>
        </authorList>
    </citation>
    <scope>NUCLEOTIDE SEQUENCE [LARGE SCALE GENOMIC DNA]</scope>
    <source>
        <strain evidence="5 6">ST-419</strain>
    </source>
</reference>
<dbReference type="Gene3D" id="3.90.1150.10">
    <property type="entry name" value="Aspartate Aminotransferase, domain 1"/>
    <property type="match status" value="1"/>
</dbReference>
<dbReference type="Pfam" id="PF00155">
    <property type="entry name" value="Aminotran_1_2"/>
    <property type="match status" value="1"/>
</dbReference>
<dbReference type="RefSeq" id="WP_197548395.1">
    <property type="nucleotide sequence ID" value="NZ_CP063164.1"/>
</dbReference>
<evidence type="ECO:0000313" key="6">
    <source>
        <dbReference type="Proteomes" id="UP000595074"/>
    </source>
</evidence>
<gene>
    <name evidence="5" type="ORF">IMZ28_09660</name>
</gene>
<dbReference type="AlphaFoldDB" id="A0A7M1S2N6"/>
<dbReference type="PANTHER" id="PTHR42832">
    <property type="entry name" value="AMINO ACID AMINOTRANSFERASE"/>
    <property type="match status" value="1"/>
</dbReference>
<comment type="cofactor">
    <cofactor evidence="1">
        <name>pyridoxal 5'-phosphate</name>
        <dbReference type="ChEBI" id="CHEBI:597326"/>
    </cofactor>
</comment>
<evidence type="ECO:0000256" key="2">
    <source>
        <dbReference type="ARBA" id="ARBA00022576"/>
    </source>
</evidence>
<dbReference type="KEGG" id="sinu:IMZ28_09660"/>
<name>A0A7M1S2N6_9BACT</name>
<dbReference type="InterPro" id="IPR015422">
    <property type="entry name" value="PyrdxlP-dep_Trfase_small"/>
</dbReference>
<dbReference type="GO" id="GO:0008483">
    <property type="term" value="F:transaminase activity"/>
    <property type="evidence" value="ECO:0007669"/>
    <property type="project" value="UniProtKB-KW"/>
</dbReference>
<dbReference type="GO" id="GO:0030170">
    <property type="term" value="F:pyridoxal phosphate binding"/>
    <property type="evidence" value="ECO:0007669"/>
    <property type="project" value="InterPro"/>
</dbReference>
<keyword evidence="3 5" id="KW-0808">Transferase</keyword>
<dbReference type="SUPFAM" id="SSF53383">
    <property type="entry name" value="PLP-dependent transferases"/>
    <property type="match status" value="1"/>
</dbReference>
<dbReference type="InterPro" id="IPR004839">
    <property type="entry name" value="Aminotransferase_I/II_large"/>
</dbReference>
<dbReference type="Gene3D" id="3.40.640.10">
    <property type="entry name" value="Type I PLP-dependent aspartate aminotransferase-like (Major domain)"/>
    <property type="match status" value="1"/>
</dbReference>
<keyword evidence="6" id="KW-1185">Reference proteome</keyword>
<evidence type="ECO:0000259" key="4">
    <source>
        <dbReference type="Pfam" id="PF00155"/>
    </source>
</evidence>
<sequence length="412" mass="46630">MFDEIQFEKINRLPKYIFAEINDIKMKMRRDGADIIDFSMGNPDAATPKPIIDKLCETARKPKTHGYSASKGIYKLRLAMSNWYKRKYNADLDPDTEVVATMGSKEGYVHLVQAITNSGDVAIVPDPTYPIHSQAFILAGANVEKMEVTFNEETFEVDEEKFLADVQEALENSIPKPKFLVVNFPHNPSTATVTPEFYERLVALAKEKRFYIISDIAYADITFDGYKTPSIMQVKGAKDVAVESYTLSKSYNMAGWRVGFIVGNKKLIGALQSIKSWLDYGMFTPIQVAATVALDEHGYVPDQEIIPRYQKRRDVMIEAFGKVGWKLHKPNASMFIWAKLPQIALDTGMGSMEFSKRLLQEADVAVSPGIGFGIHGDKYVRIALIENEKRIRQAARNIKRFLKTLEEEQKND</sequence>
<evidence type="ECO:0000313" key="5">
    <source>
        <dbReference type="EMBL" id="QOR61687.1"/>
    </source>
</evidence>
<dbReference type="InterPro" id="IPR015424">
    <property type="entry name" value="PyrdxlP-dep_Trfase"/>
</dbReference>
<protein>
    <submittedName>
        <fullName evidence="5">LL-diaminopimelate aminotransferase</fullName>
    </submittedName>
</protein>
<dbReference type="InterPro" id="IPR050881">
    <property type="entry name" value="LL-DAP_aminotransferase"/>
</dbReference>
<dbReference type="PANTHER" id="PTHR42832:SF1">
    <property type="entry name" value="GLUTAMATE-PYRUVATE AMINOTRANSFERASE ALAC"/>
    <property type="match status" value="1"/>
</dbReference>
<dbReference type="NCBIfam" id="NF006387">
    <property type="entry name" value="PRK08636.1"/>
    <property type="match status" value="1"/>
</dbReference>
<dbReference type="CDD" id="cd00609">
    <property type="entry name" value="AAT_like"/>
    <property type="match status" value="1"/>
</dbReference>
<evidence type="ECO:0000256" key="3">
    <source>
        <dbReference type="ARBA" id="ARBA00022679"/>
    </source>
</evidence>
<dbReference type="EMBL" id="CP063164">
    <property type="protein sequence ID" value="QOR61687.1"/>
    <property type="molecule type" value="Genomic_DNA"/>
</dbReference>